<dbReference type="Proteomes" id="UP000176087">
    <property type="component" value="Unassembled WGS sequence"/>
</dbReference>
<proteinExistence type="predicted"/>
<evidence type="ECO:0000313" key="3">
    <source>
        <dbReference type="Proteomes" id="UP000176087"/>
    </source>
</evidence>
<evidence type="ECO:0008006" key="4">
    <source>
        <dbReference type="Google" id="ProtNLM"/>
    </source>
</evidence>
<keyword evidence="1" id="KW-0472">Membrane</keyword>
<evidence type="ECO:0000313" key="2">
    <source>
        <dbReference type="EMBL" id="OEU89784.1"/>
    </source>
</evidence>
<feature type="transmembrane region" description="Helical" evidence="1">
    <location>
        <begin position="94"/>
        <end position="110"/>
    </location>
</feature>
<dbReference type="STRING" id="933944.AN215_08765"/>
<accession>A0A1E7JNG4</accession>
<dbReference type="AlphaFoldDB" id="A0A1E7JNG4"/>
<reference evidence="2 3" key="1">
    <citation type="journal article" date="2016" name="Front. Microbiol.">
        <title>Comparative Genomics Analysis of Streptomyces Species Reveals Their Adaptation to the Marine Environment and Their Diversity at the Genomic Level.</title>
        <authorList>
            <person name="Tian X."/>
            <person name="Zhang Z."/>
            <person name="Yang T."/>
            <person name="Chen M."/>
            <person name="Li J."/>
            <person name="Chen F."/>
            <person name="Yang J."/>
            <person name="Li W."/>
            <person name="Zhang B."/>
            <person name="Zhang Z."/>
            <person name="Wu J."/>
            <person name="Zhang C."/>
            <person name="Long L."/>
            <person name="Xiao J."/>
        </authorList>
    </citation>
    <scope>NUCLEOTIDE SEQUENCE [LARGE SCALE GENOMIC DNA]</scope>
    <source>
        <strain evidence="2 3">SCSIO 10390</strain>
    </source>
</reference>
<gene>
    <name evidence="2" type="ORF">AN215_08765</name>
</gene>
<keyword evidence="1" id="KW-1133">Transmembrane helix</keyword>
<protein>
    <recommendedName>
        <fullName evidence="4">DoxX family protein</fullName>
    </recommendedName>
</protein>
<dbReference type="PATRIC" id="fig|933944.5.peg.584"/>
<comment type="caution">
    <text evidence="2">The sequence shown here is derived from an EMBL/GenBank/DDBJ whole genome shotgun (WGS) entry which is preliminary data.</text>
</comment>
<name>A0A1E7JNG4_9ACTN</name>
<dbReference type="EMBL" id="LJGT01000038">
    <property type="protein sequence ID" value="OEU89784.1"/>
    <property type="molecule type" value="Genomic_DNA"/>
</dbReference>
<evidence type="ECO:0000256" key="1">
    <source>
        <dbReference type="SAM" id="Phobius"/>
    </source>
</evidence>
<organism evidence="2 3">
    <name type="scientific">Streptomyces abyssalis</name>
    <dbReference type="NCBI Taxonomy" id="933944"/>
    <lineage>
        <taxon>Bacteria</taxon>
        <taxon>Bacillati</taxon>
        <taxon>Actinomycetota</taxon>
        <taxon>Actinomycetes</taxon>
        <taxon>Kitasatosporales</taxon>
        <taxon>Streptomycetaceae</taxon>
        <taxon>Streptomyces</taxon>
    </lineage>
</organism>
<keyword evidence="1" id="KW-0812">Transmembrane</keyword>
<keyword evidence="3" id="KW-1185">Reference proteome</keyword>
<sequence length="132" mass="14791">MLFVVFAGYGTVKLLGGQYDYGDWEISNHTADGTSVVWAFYGYSEFYGRFTGLYELLPALLLLSRRTATLGALGLFAVSLNITVMDFAYGYPMVKYFSLVYTLLCLFLIAQDRDRLLAAFWHGPARSPGRTP</sequence>